<evidence type="ECO:0000259" key="6">
    <source>
        <dbReference type="PROSITE" id="PS50010"/>
    </source>
</evidence>
<feature type="compositionally biased region" description="Basic and acidic residues" evidence="3">
    <location>
        <begin position="736"/>
        <end position="754"/>
    </location>
</feature>
<feature type="compositionally biased region" description="Basic and acidic residues" evidence="3">
    <location>
        <begin position="232"/>
        <end position="288"/>
    </location>
</feature>
<dbReference type="InterPro" id="IPR035899">
    <property type="entry name" value="DBL_dom_sf"/>
</dbReference>
<dbReference type="SUPFAM" id="SSF50729">
    <property type="entry name" value="PH domain-like"/>
    <property type="match status" value="1"/>
</dbReference>
<dbReference type="SUPFAM" id="SSF50044">
    <property type="entry name" value="SH3-domain"/>
    <property type="match status" value="1"/>
</dbReference>
<feature type="compositionally biased region" description="Basic and acidic residues" evidence="3">
    <location>
        <begin position="129"/>
        <end position="185"/>
    </location>
</feature>
<dbReference type="InterPro" id="IPR047270">
    <property type="entry name" value="PH_ephexin"/>
</dbReference>
<dbReference type="Gene3D" id="1.20.900.10">
    <property type="entry name" value="Dbl homology (DH) domain"/>
    <property type="match status" value="1"/>
</dbReference>
<feature type="compositionally biased region" description="Basic and acidic residues" evidence="3">
    <location>
        <begin position="557"/>
        <end position="567"/>
    </location>
</feature>
<feature type="compositionally biased region" description="Polar residues" evidence="3">
    <location>
        <begin position="520"/>
        <end position="530"/>
    </location>
</feature>
<dbReference type="PROSITE" id="PS50002">
    <property type="entry name" value="SH3"/>
    <property type="match status" value="1"/>
</dbReference>
<feature type="compositionally biased region" description="Basic and acidic residues" evidence="3">
    <location>
        <begin position="192"/>
        <end position="225"/>
    </location>
</feature>
<feature type="compositionally biased region" description="Basic and acidic residues" evidence="3">
    <location>
        <begin position="356"/>
        <end position="426"/>
    </location>
</feature>
<name>A0A834KY87_ORYME</name>
<dbReference type="GO" id="GO:0005085">
    <property type="term" value="F:guanyl-nucleotide exchange factor activity"/>
    <property type="evidence" value="ECO:0007669"/>
    <property type="project" value="InterPro"/>
</dbReference>
<feature type="domain" description="PH" evidence="5">
    <location>
        <begin position="1437"/>
        <end position="1538"/>
    </location>
</feature>
<feature type="compositionally biased region" description="Polar residues" evidence="3">
    <location>
        <begin position="630"/>
        <end position="641"/>
    </location>
</feature>
<dbReference type="InterPro" id="IPR036028">
    <property type="entry name" value="SH3-like_dom_sf"/>
</dbReference>
<feature type="compositionally biased region" description="Acidic residues" evidence="3">
    <location>
        <begin position="705"/>
        <end position="714"/>
    </location>
</feature>
<dbReference type="PROSITE" id="PS00741">
    <property type="entry name" value="DH_1"/>
    <property type="match status" value="1"/>
</dbReference>
<dbReference type="Pfam" id="PF00018">
    <property type="entry name" value="SH3_1"/>
    <property type="match status" value="1"/>
</dbReference>
<dbReference type="InterPro" id="IPR000219">
    <property type="entry name" value="DH_dom"/>
</dbReference>
<evidence type="ECO:0000313" key="7">
    <source>
        <dbReference type="EMBL" id="KAF6735204.1"/>
    </source>
</evidence>
<dbReference type="InterPro" id="IPR001452">
    <property type="entry name" value="SH3_domain"/>
</dbReference>
<dbReference type="Proteomes" id="UP000646548">
    <property type="component" value="Unassembled WGS sequence"/>
</dbReference>
<sequence>MGTRKNIYNLFGNLSNMTDHKFLAGGKSSRDPSPKPKTKSSSERDPTQENWSKDQEKERHKDVGMFPLKKGGKEQKAEGGKSRNGRVLSNIEREDDHNEKEIYLERGTFPRMSKNSFDPRLRMASSSEMQDKRERRPKDYPKREAIEDNRDQRNHETRSRSREVGKNMERWSLEDERLYQREKYRSSGGGLQDREGDTGDWREIREKDAPRKREKTRSDMDRMDPRMYNTDRVFDRDRRERPPRREEAKDSRGDGYIDERQPRLDRGREDGDGQRYRDKDTGKEEERTKKSRAHKNRKMERSADKVEERYRETDRGLRDEMRKDDRHREERRTRERKNGQEGIQGKMSECHSPGGGRDKRRDADEERMYKRRGDSDEDRKTSRQRTGEQERGEDKLRDSDRTERSQRFQNRGDRDDGRGTRGHTLEPGRMWLDPQRGKNSKESRDRERRTRQKEEWSEEEKLQAVKGRDERRGSGEPDSKTLAERNELNRGEPEGASVEGDEESRTMRGQRRGREDSRQKNGQTKYTAVNSEDSDREEGGESNYSPHSWSEEGSEVGWKEERERMPSAEDGFMTLSSSGDEIEKEFSGCGDTLKEPSSYDSMEFESHEEREEDEEKKRRKKKGKCFFRTIQLSGFQQQNREVSQDDQKGGVDGENPNLESHPGLNNDEANFQENISITKARRDDQQEISNQYVKGDSNPAREETFTSEETDELEIQNSFSEPQEAAKKMRPKVGKIKRDSKTEKLLKAWKEKNNELAGEESAQPPSVLRNPGDGSQETFDQTRRFLDQINIEAMSEEQVEAIRVRMSGAWSTDDPKRHSHPPHLKWATSVVREILGTSEENAMEATHEVPGRTPGVPTLKIWTSTQCSDAEGEDYSPPEDFGGMGRNQKHMLSDQLTAESVATLTSIHADTLINTGGGDDHLPDTTSELYDQTHLEKKRLKKVGRENEMEMYLDESYMLYKPCSCPSLNYSSDFDLLINTTRDCEGSEDDLGQEEGSVVELDEIEVDIEQEEVSSENEGTCGIQNLGFKADFRRRGIRVTSERRSGMLVQMEGVAGDRRTKVFSPKDDADVASRSMGDHELRANLHSYPRKKRNSKYCKAAQLYQQYNEAAQNIEILRQGSADALSGCEGPPSSPAPSPPPSRRPLPSLPTVLHPHSLSHHPHLSHSFHNTGSLPLPASHSNKRRPSSPRLSISQPGTLWRELPGVRDSNELEEVTENQWRLQEVRFEVVTSEASYCRSLDIVAEHFVKCKSLLDLLGNQDRNWLFSRLLEVRAISHRFLEKLEERVDSDIMHFTVCDIIAHHCKRFRSVYVPYLTNQSYQDATYQRLMTENPTFKQLVESIEKNAVCQRLPLRSFLVLPFQRITRLKLLVQNIVKRTTPGTAEAKQAIRAMKLLETIIQQSNDSISQMKSIESLVSLNAKVDFDCKTLPLISQSRRWVREGPVIELIDLACKDPERNLYLHLFNDYLLLSLQKEGGRFTVINHAPVNEVQVENCRIKLHSLQKNLFRLQMSTKFYLLKTDTQSDKLRWISALSRPHPQLDFSAAQDCDQMLCVKAYMAQQPDELSLEKAEVILVHQDSSENWVEGTRLSDFQRGWVLKSHLETISSSRIKERNLSDAFKLTTATAATVVD</sequence>
<dbReference type="InterPro" id="IPR001331">
    <property type="entry name" value="GDS_CDC24_CS"/>
</dbReference>
<dbReference type="CDD" id="cd01221">
    <property type="entry name" value="PH_ephexin"/>
    <property type="match status" value="1"/>
</dbReference>
<dbReference type="SMART" id="SM00326">
    <property type="entry name" value="SH3"/>
    <property type="match status" value="1"/>
</dbReference>
<dbReference type="InterPro" id="IPR011993">
    <property type="entry name" value="PH-like_dom_sf"/>
</dbReference>
<dbReference type="Gene3D" id="2.30.29.30">
    <property type="entry name" value="Pleckstrin-homology domain (PH domain)/Phosphotyrosine-binding domain (PTB)"/>
    <property type="match status" value="1"/>
</dbReference>
<feature type="domain" description="DH" evidence="6">
    <location>
        <begin position="1221"/>
        <end position="1405"/>
    </location>
</feature>
<proteinExistence type="predicted"/>
<accession>A0A834KY87</accession>
<dbReference type="GO" id="GO:0005737">
    <property type="term" value="C:cytoplasm"/>
    <property type="evidence" value="ECO:0007669"/>
    <property type="project" value="TreeGrafter"/>
</dbReference>
<dbReference type="PANTHER" id="PTHR12845:SF2">
    <property type="entry name" value="DH DOMAIN-CONTAINING PROTEIN-RELATED"/>
    <property type="match status" value="1"/>
</dbReference>
<evidence type="ECO:0000256" key="3">
    <source>
        <dbReference type="SAM" id="MobiDB-lite"/>
    </source>
</evidence>
<feature type="compositionally biased region" description="Basic and acidic residues" evidence="3">
    <location>
        <begin position="71"/>
        <end position="81"/>
    </location>
</feature>
<dbReference type="GO" id="GO:0035556">
    <property type="term" value="P:intracellular signal transduction"/>
    <property type="evidence" value="ECO:0007669"/>
    <property type="project" value="InterPro"/>
</dbReference>
<organism evidence="7 8">
    <name type="scientific">Oryzias melastigma</name>
    <name type="common">Marine medaka</name>
    <dbReference type="NCBI Taxonomy" id="30732"/>
    <lineage>
        <taxon>Eukaryota</taxon>
        <taxon>Metazoa</taxon>
        <taxon>Chordata</taxon>
        <taxon>Craniata</taxon>
        <taxon>Vertebrata</taxon>
        <taxon>Euteleostomi</taxon>
        <taxon>Actinopterygii</taxon>
        <taxon>Neopterygii</taxon>
        <taxon>Teleostei</taxon>
        <taxon>Neoteleostei</taxon>
        <taxon>Acanthomorphata</taxon>
        <taxon>Ovalentaria</taxon>
        <taxon>Atherinomorphae</taxon>
        <taxon>Beloniformes</taxon>
        <taxon>Adrianichthyidae</taxon>
        <taxon>Oryziinae</taxon>
        <taxon>Oryzias</taxon>
    </lineage>
</organism>
<evidence type="ECO:0000259" key="4">
    <source>
        <dbReference type="PROSITE" id="PS50002"/>
    </source>
</evidence>
<feature type="compositionally biased region" description="Basic residues" evidence="3">
    <location>
        <begin position="289"/>
        <end position="298"/>
    </location>
</feature>
<dbReference type="InterPro" id="IPR001849">
    <property type="entry name" value="PH_domain"/>
</dbReference>
<comment type="caution">
    <text evidence="7">The sequence shown here is derived from an EMBL/GenBank/DDBJ whole genome shotgun (WGS) entry which is preliminary data.</text>
</comment>
<evidence type="ECO:0000313" key="8">
    <source>
        <dbReference type="Proteomes" id="UP000646548"/>
    </source>
</evidence>
<dbReference type="SUPFAM" id="SSF48065">
    <property type="entry name" value="DBL homology domain (DH-domain)"/>
    <property type="match status" value="1"/>
</dbReference>
<dbReference type="PROSITE" id="PS50003">
    <property type="entry name" value="PH_DOMAIN"/>
    <property type="match status" value="1"/>
</dbReference>
<dbReference type="EMBL" id="WKFB01000117">
    <property type="protein sequence ID" value="KAF6735204.1"/>
    <property type="molecule type" value="Genomic_DNA"/>
</dbReference>
<dbReference type="PROSITE" id="PS50010">
    <property type="entry name" value="DH_2"/>
    <property type="match status" value="1"/>
</dbReference>
<dbReference type="Pfam" id="PF00621">
    <property type="entry name" value="RhoGEF"/>
    <property type="match status" value="1"/>
</dbReference>
<reference evidence="7" key="1">
    <citation type="journal article" name="BMC Genomics">
        <title>Long-read sequencing and de novo genome assembly of marine medaka (Oryzias melastigma).</title>
        <authorList>
            <person name="Liang P."/>
            <person name="Saqib H.S.A."/>
            <person name="Ni X."/>
            <person name="Shen Y."/>
        </authorList>
    </citation>
    <scope>NUCLEOTIDE SEQUENCE</scope>
    <source>
        <strain evidence="7">Bigg-433</strain>
    </source>
</reference>
<feature type="compositionally biased region" description="Polar residues" evidence="3">
    <location>
        <begin position="667"/>
        <end position="677"/>
    </location>
</feature>
<dbReference type="PANTHER" id="PTHR12845">
    <property type="entry name" value="GUANINE NUCLEOTIDE EXCHANGE FACTOR"/>
    <property type="match status" value="1"/>
</dbReference>
<dbReference type="SMART" id="SM00325">
    <property type="entry name" value="RhoGEF"/>
    <property type="match status" value="1"/>
</dbReference>
<dbReference type="CDD" id="cd00160">
    <property type="entry name" value="RhoGEF"/>
    <property type="match status" value="1"/>
</dbReference>
<feature type="compositionally biased region" description="Basic and acidic residues" evidence="3">
    <location>
        <begin position="299"/>
        <end position="339"/>
    </location>
</feature>
<keyword evidence="1 2" id="KW-0728">SH3 domain</keyword>
<feature type="domain" description="SH3" evidence="4">
    <location>
        <begin position="1546"/>
        <end position="1607"/>
    </location>
</feature>
<feature type="region of interest" description="Disordered" evidence="3">
    <location>
        <begin position="13"/>
        <end position="778"/>
    </location>
</feature>
<feature type="compositionally biased region" description="Basic residues" evidence="3">
    <location>
        <begin position="1157"/>
        <end position="1166"/>
    </location>
</feature>
<feature type="region of interest" description="Disordered" evidence="3">
    <location>
        <begin position="1123"/>
        <end position="1195"/>
    </location>
</feature>
<feature type="compositionally biased region" description="Basic and acidic residues" evidence="3">
    <location>
        <begin position="642"/>
        <end position="651"/>
    </location>
</feature>
<gene>
    <name evidence="7" type="ORF">FQA47_012199</name>
</gene>
<feature type="compositionally biased region" description="Basic and acidic residues" evidence="3">
    <location>
        <begin position="18"/>
        <end position="63"/>
    </location>
</feature>
<dbReference type="Gene3D" id="2.30.30.40">
    <property type="entry name" value="SH3 Domains"/>
    <property type="match status" value="1"/>
</dbReference>
<feature type="compositionally biased region" description="Basic and acidic residues" evidence="3">
    <location>
        <begin position="435"/>
        <end position="493"/>
    </location>
</feature>
<evidence type="ECO:0000259" key="5">
    <source>
        <dbReference type="PROSITE" id="PS50003"/>
    </source>
</evidence>
<evidence type="ECO:0000256" key="2">
    <source>
        <dbReference type="PROSITE-ProRule" id="PRU00192"/>
    </source>
</evidence>
<protein>
    <submittedName>
        <fullName evidence="7">Rho guanine nucleotide exchange factor 5</fullName>
    </submittedName>
</protein>
<feature type="compositionally biased region" description="Pro residues" evidence="3">
    <location>
        <begin position="1132"/>
        <end position="1148"/>
    </location>
</feature>
<feature type="compositionally biased region" description="Basic and acidic residues" evidence="3">
    <location>
        <begin position="91"/>
        <end position="104"/>
    </location>
</feature>
<dbReference type="SMART" id="SM00233">
    <property type="entry name" value="PH"/>
    <property type="match status" value="1"/>
</dbReference>
<dbReference type="GO" id="GO:0005634">
    <property type="term" value="C:nucleus"/>
    <property type="evidence" value="ECO:0007669"/>
    <property type="project" value="TreeGrafter"/>
</dbReference>
<dbReference type="InterPro" id="IPR047271">
    <property type="entry name" value="Ephexin-like"/>
</dbReference>
<evidence type="ECO:0000256" key="1">
    <source>
        <dbReference type="ARBA" id="ARBA00022443"/>
    </source>
</evidence>